<dbReference type="EMBL" id="FWYF01000001">
    <property type="protein sequence ID" value="SMD32993.1"/>
    <property type="molecule type" value="Genomic_DNA"/>
</dbReference>
<sequence>MPLRLISILLISVMMYKPILCTWTVVDFAMNRDYIAAYLCENQDRPELECQGKCFLMTKLKKQMNDSRQHKAKQLTQLSKIEVMSLHAASKFAFNNSGFISIISSADPNTHTGYLAGIFHPPIV</sequence>
<name>A0A1W2G8N9_REIFA</name>
<evidence type="ECO:0000313" key="1">
    <source>
        <dbReference type="EMBL" id="SMD32993.1"/>
    </source>
</evidence>
<gene>
    <name evidence="1" type="ORF">SAMN04488029_1355</name>
</gene>
<dbReference type="Proteomes" id="UP000192472">
    <property type="component" value="Unassembled WGS sequence"/>
</dbReference>
<protein>
    <submittedName>
        <fullName evidence="1">Uncharacterized protein</fullName>
    </submittedName>
</protein>
<dbReference type="STRING" id="692418.SAMN04488029_1355"/>
<proteinExistence type="predicted"/>
<reference evidence="1 2" key="1">
    <citation type="submission" date="2017-04" db="EMBL/GenBank/DDBJ databases">
        <authorList>
            <person name="Afonso C.L."/>
            <person name="Miller P.J."/>
            <person name="Scott M.A."/>
            <person name="Spackman E."/>
            <person name="Goraichik I."/>
            <person name="Dimitrov K.M."/>
            <person name="Suarez D.L."/>
            <person name="Swayne D.E."/>
        </authorList>
    </citation>
    <scope>NUCLEOTIDE SEQUENCE [LARGE SCALE GENOMIC DNA]</scope>
    <source>
        <strain evidence="1 2">DSM 26133</strain>
    </source>
</reference>
<keyword evidence="2" id="KW-1185">Reference proteome</keyword>
<organism evidence="1 2">
    <name type="scientific">Reichenbachiella faecimaris</name>
    <dbReference type="NCBI Taxonomy" id="692418"/>
    <lineage>
        <taxon>Bacteria</taxon>
        <taxon>Pseudomonadati</taxon>
        <taxon>Bacteroidota</taxon>
        <taxon>Cytophagia</taxon>
        <taxon>Cytophagales</taxon>
        <taxon>Reichenbachiellaceae</taxon>
        <taxon>Reichenbachiella</taxon>
    </lineage>
</organism>
<dbReference type="AlphaFoldDB" id="A0A1W2G8N9"/>
<accession>A0A1W2G8N9</accession>
<evidence type="ECO:0000313" key="2">
    <source>
        <dbReference type="Proteomes" id="UP000192472"/>
    </source>
</evidence>